<dbReference type="Pfam" id="PF05686">
    <property type="entry name" value="Glyco_transf_90"/>
    <property type="match status" value="1"/>
</dbReference>
<dbReference type="InParanoid" id="A0A0H2ST82"/>
<dbReference type="EMBL" id="KQ085882">
    <property type="protein sequence ID" value="KLO20351.1"/>
    <property type="molecule type" value="Genomic_DNA"/>
</dbReference>
<accession>A0A0H2ST82</accession>
<dbReference type="Proteomes" id="UP000053477">
    <property type="component" value="Unassembled WGS sequence"/>
</dbReference>
<evidence type="ECO:0000313" key="2">
    <source>
        <dbReference type="EMBL" id="KLO20351.1"/>
    </source>
</evidence>
<proteinExistence type="predicted"/>
<evidence type="ECO:0000259" key="1">
    <source>
        <dbReference type="SMART" id="SM00672"/>
    </source>
</evidence>
<dbReference type="PANTHER" id="PTHR12203:SF118">
    <property type="entry name" value="BETA-1,2-XYLOSYLTRANSFERASE 1"/>
    <property type="match status" value="1"/>
</dbReference>
<dbReference type="SMART" id="SM00672">
    <property type="entry name" value="CAP10"/>
    <property type="match status" value="1"/>
</dbReference>
<name>A0A0H2ST82_9AGAM</name>
<dbReference type="InterPro" id="IPR006598">
    <property type="entry name" value="CAP10"/>
</dbReference>
<protein>
    <recommendedName>
        <fullName evidence="1">Glycosyl transferase CAP10 domain-containing protein</fullName>
    </recommendedName>
</protein>
<dbReference type="AlphaFoldDB" id="A0A0H2ST82"/>
<evidence type="ECO:0000313" key="3">
    <source>
        <dbReference type="Proteomes" id="UP000053477"/>
    </source>
</evidence>
<dbReference type="OrthoDB" id="541052at2759"/>
<gene>
    <name evidence="2" type="ORF">SCHPADRAFT_816612</name>
</gene>
<sequence length="592" mass="68201">MKWKGSRPNVGTEWVIDVVEEEEFSPTRLGHEIHPDESIGGAQHDWHNNGLLTVNPDAPHPIYELVHRAEAEWEEKNAKASRTLEQAVEEYQRRYGRPPPLGFDEWWNYVVENDVRLPDEYDQIYRDLEPFWGIDPVDLIASQRAWEGHRDSWTIGKDHPDAPVTYLNSSLPEGMLPYFLERRISPLLELMGDLWRHVPPFHATFSPHDAPNERVDWTWKAAALDAAKRGDFLKPSDLPPGERIGWGALCPPGSLTYENTPPIGSWPTPQSTKTFIHDHVASMDVCQHPQHLLLHGLFLGAARDPIPERFPAPQFSYSSASIFSDIRAISLFGVGESDVSEDTRWEDKDDDRMVWRGGPTGMWHVDAPNVTWRNSQRLRLVNLTGSHNDPRSPVDYPSEIIQYLHPLRGTEEPVGEPLESDRGLMNRAMMDIGFAADYGNCEGVACDIMAQELGQVEHKSPQEMSKYKYFIDVDGNGWSSRFRRLMATNSLVFKSTLFAEWYSDRIQPWVHYVPIQLDYSDLYDALLFFAGDMSGEGAHDEMAKRMGKQGREWVIDYWREKDMIAYYFRLWLEYARVMSPDRKNMNFNLPTK</sequence>
<dbReference type="InterPro" id="IPR051091">
    <property type="entry name" value="O-Glucosyltr/Glycosyltrsf_90"/>
</dbReference>
<reference evidence="2 3" key="1">
    <citation type="submission" date="2015-04" db="EMBL/GenBank/DDBJ databases">
        <title>Complete genome sequence of Schizopora paradoxa KUC8140, a cosmopolitan wood degrader in East Asia.</title>
        <authorList>
            <consortium name="DOE Joint Genome Institute"/>
            <person name="Min B."/>
            <person name="Park H."/>
            <person name="Jang Y."/>
            <person name="Kim J.-J."/>
            <person name="Kim K.H."/>
            <person name="Pangilinan J."/>
            <person name="Lipzen A."/>
            <person name="Riley R."/>
            <person name="Grigoriev I.V."/>
            <person name="Spatafora J.W."/>
            <person name="Choi I.-G."/>
        </authorList>
    </citation>
    <scope>NUCLEOTIDE SEQUENCE [LARGE SCALE GENOMIC DNA]</scope>
    <source>
        <strain evidence="2 3">KUC8140</strain>
    </source>
</reference>
<feature type="domain" description="Glycosyl transferase CAP10" evidence="1">
    <location>
        <begin position="297"/>
        <end position="581"/>
    </location>
</feature>
<dbReference type="PANTHER" id="PTHR12203">
    <property type="entry name" value="KDEL LYS-ASP-GLU-LEU CONTAINING - RELATED"/>
    <property type="match status" value="1"/>
</dbReference>
<organism evidence="2 3">
    <name type="scientific">Schizopora paradoxa</name>
    <dbReference type="NCBI Taxonomy" id="27342"/>
    <lineage>
        <taxon>Eukaryota</taxon>
        <taxon>Fungi</taxon>
        <taxon>Dikarya</taxon>
        <taxon>Basidiomycota</taxon>
        <taxon>Agaricomycotina</taxon>
        <taxon>Agaricomycetes</taxon>
        <taxon>Hymenochaetales</taxon>
        <taxon>Schizoporaceae</taxon>
        <taxon>Schizopora</taxon>
    </lineage>
</organism>
<keyword evidence="3" id="KW-1185">Reference proteome</keyword>